<evidence type="ECO:0000313" key="2">
    <source>
        <dbReference type="Proteomes" id="UP000708208"/>
    </source>
</evidence>
<proteinExistence type="predicted"/>
<name>A0A8J2KPC1_9HEXA</name>
<protein>
    <submittedName>
        <fullName evidence="1">Uncharacterized protein</fullName>
    </submittedName>
</protein>
<accession>A0A8J2KPC1</accession>
<organism evidence="1 2">
    <name type="scientific">Allacma fusca</name>
    <dbReference type="NCBI Taxonomy" id="39272"/>
    <lineage>
        <taxon>Eukaryota</taxon>
        <taxon>Metazoa</taxon>
        <taxon>Ecdysozoa</taxon>
        <taxon>Arthropoda</taxon>
        <taxon>Hexapoda</taxon>
        <taxon>Collembola</taxon>
        <taxon>Symphypleona</taxon>
        <taxon>Sminthuridae</taxon>
        <taxon>Allacma</taxon>
    </lineage>
</organism>
<keyword evidence="2" id="KW-1185">Reference proteome</keyword>
<gene>
    <name evidence="1" type="ORF">AFUS01_LOCUS27784</name>
</gene>
<comment type="caution">
    <text evidence="1">The sequence shown here is derived from an EMBL/GenBank/DDBJ whole genome shotgun (WGS) entry which is preliminary data.</text>
</comment>
<evidence type="ECO:0000313" key="1">
    <source>
        <dbReference type="EMBL" id="CAG7817206.1"/>
    </source>
</evidence>
<dbReference type="Proteomes" id="UP000708208">
    <property type="component" value="Unassembled WGS sequence"/>
</dbReference>
<sequence>MLDLQFLKTRGPISHRKGCRYQSNGYLYCLSKIPSLRTLSFHWSKGLSLQEVRDCLGHLRKIKIFNAADFQASMVKLRERLPNIVAVGVNVRS</sequence>
<dbReference type="EMBL" id="CAJVCH010388515">
    <property type="protein sequence ID" value="CAG7817206.1"/>
    <property type="molecule type" value="Genomic_DNA"/>
</dbReference>
<reference evidence="1" key="1">
    <citation type="submission" date="2021-06" db="EMBL/GenBank/DDBJ databases">
        <authorList>
            <person name="Hodson N. C."/>
            <person name="Mongue J. A."/>
            <person name="Jaron S. K."/>
        </authorList>
    </citation>
    <scope>NUCLEOTIDE SEQUENCE</scope>
</reference>
<dbReference type="AlphaFoldDB" id="A0A8J2KPC1"/>